<keyword evidence="6" id="KW-1185">Reference proteome</keyword>
<dbReference type="FunCoup" id="A0A078A2J6">
    <property type="interactions" value="37"/>
</dbReference>
<proteinExistence type="inferred from homology"/>
<dbReference type="InterPro" id="IPR014746">
    <property type="entry name" value="Gln_synth/guanido_kin_cat_dom"/>
</dbReference>
<dbReference type="PANTHER" id="PTHR43785">
    <property type="entry name" value="GAMMA-GLUTAMYLPUTRESCINE SYNTHETASE"/>
    <property type="match status" value="1"/>
</dbReference>
<accession>A0A078A2J6</accession>
<dbReference type="AlphaFoldDB" id="A0A078A2J6"/>
<dbReference type="SUPFAM" id="SSF55931">
    <property type="entry name" value="Glutamine synthetase/guanido kinase"/>
    <property type="match status" value="1"/>
</dbReference>
<gene>
    <name evidence="5" type="primary">Contig18672.g19833</name>
    <name evidence="5" type="ORF">STYLEM_5320</name>
</gene>
<dbReference type="InterPro" id="IPR008146">
    <property type="entry name" value="Gln_synth_cat_dom"/>
</dbReference>
<sequence length="465" mass="52442">MQSIFSSSSKAFKSKSTSSYQVQEDFICYFWQGYNGMRQGYLVSREQYEKSSEDQTIAAPIISLFLPALKDATPANLSYPNPSVNLKIVPNKATYHKPGGFNHYSGMVFCNFFNKDGTIFQHCPRYQLESALNQLEIKYGLEIKVGFELEFSILNKDLTPIETNCFANIDSTLQYYSWLTAIASQMKQQDIKVDCIHKESAKGQFEFVLGYKDAITAVDDYHIARQIIKNCISQTVGNSGEKSKVSYLPKADEEDLGNGLHANLSIWKDGVNILGDKAKEYGLSNEAESFIAGILQHYDALIHFLAPSPNSLKRFVPDFCSGIYKIWGIENREAPIRVIESDKPGDNINHFEIKSLDHTANQYLALAAIVVAGMQGLDNKLTLPSPFNGDPHDLTPEQRDEKGIQLLPNTFEERKKALQSKEAEPFVQFFGQELIDNILSFQDIDFKACENLSLSEQVKFLVDKY</sequence>
<evidence type="ECO:0000256" key="2">
    <source>
        <dbReference type="PROSITE-ProRule" id="PRU01331"/>
    </source>
</evidence>
<evidence type="ECO:0000313" key="6">
    <source>
        <dbReference type="Proteomes" id="UP000039865"/>
    </source>
</evidence>
<dbReference type="Pfam" id="PF00120">
    <property type="entry name" value="Gln-synt_C"/>
    <property type="match status" value="1"/>
</dbReference>
<dbReference type="PANTHER" id="PTHR43785:SF2">
    <property type="entry name" value="TYPE-1 GLUTAMINE SYNTHETASE 1"/>
    <property type="match status" value="1"/>
</dbReference>
<dbReference type="OrthoDB" id="77835at2759"/>
<evidence type="ECO:0000259" key="4">
    <source>
        <dbReference type="PROSITE" id="PS51987"/>
    </source>
</evidence>
<organism evidence="5 6">
    <name type="scientific">Stylonychia lemnae</name>
    <name type="common">Ciliate</name>
    <dbReference type="NCBI Taxonomy" id="5949"/>
    <lineage>
        <taxon>Eukaryota</taxon>
        <taxon>Sar</taxon>
        <taxon>Alveolata</taxon>
        <taxon>Ciliophora</taxon>
        <taxon>Intramacronucleata</taxon>
        <taxon>Spirotrichea</taxon>
        <taxon>Stichotrichia</taxon>
        <taxon>Sporadotrichida</taxon>
        <taxon>Oxytrichidae</taxon>
        <taxon>Stylonychinae</taxon>
        <taxon>Stylonychia</taxon>
    </lineage>
</organism>
<evidence type="ECO:0000313" key="5">
    <source>
        <dbReference type="EMBL" id="CDW76320.1"/>
    </source>
</evidence>
<dbReference type="PROSITE" id="PS51987">
    <property type="entry name" value="GS_CATALYTIC"/>
    <property type="match status" value="1"/>
</dbReference>
<dbReference type="Gene3D" id="3.30.590.10">
    <property type="entry name" value="Glutamine synthetase/guanido kinase, catalytic domain"/>
    <property type="match status" value="1"/>
</dbReference>
<protein>
    <submittedName>
        <fullName evidence="5">Glutamine synthetase</fullName>
    </submittedName>
</protein>
<dbReference type="SMART" id="SM01230">
    <property type="entry name" value="Gln-synt_C"/>
    <property type="match status" value="1"/>
</dbReference>
<reference evidence="5 6" key="1">
    <citation type="submission" date="2014-06" db="EMBL/GenBank/DDBJ databases">
        <authorList>
            <person name="Swart Estienne"/>
        </authorList>
    </citation>
    <scope>NUCLEOTIDE SEQUENCE [LARGE SCALE GENOMIC DNA]</scope>
    <source>
        <strain evidence="5 6">130c</strain>
    </source>
</reference>
<keyword evidence="1" id="KW-0436">Ligase</keyword>
<dbReference type="OMA" id="WAWAPVD"/>
<dbReference type="InParanoid" id="A0A078A2J6"/>
<name>A0A078A2J6_STYLE</name>
<evidence type="ECO:0000256" key="3">
    <source>
        <dbReference type="RuleBase" id="RU000384"/>
    </source>
</evidence>
<feature type="domain" description="GS catalytic" evidence="4">
    <location>
        <begin position="124"/>
        <end position="465"/>
    </location>
</feature>
<comment type="similarity">
    <text evidence="2 3">Belongs to the glutamine synthetase family.</text>
</comment>
<dbReference type="EMBL" id="CCKQ01005166">
    <property type="protein sequence ID" value="CDW76320.1"/>
    <property type="molecule type" value="Genomic_DNA"/>
</dbReference>
<dbReference type="Proteomes" id="UP000039865">
    <property type="component" value="Unassembled WGS sequence"/>
</dbReference>
<evidence type="ECO:0000256" key="1">
    <source>
        <dbReference type="ARBA" id="ARBA00022598"/>
    </source>
</evidence>
<dbReference type="GO" id="GO:0004356">
    <property type="term" value="F:glutamine synthetase activity"/>
    <property type="evidence" value="ECO:0007669"/>
    <property type="project" value="InterPro"/>
</dbReference>